<dbReference type="Proteomes" id="UP000054321">
    <property type="component" value="Unassembled WGS sequence"/>
</dbReference>
<proteinExistence type="predicted"/>
<dbReference type="AlphaFoldDB" id="A0A0C3HBT1"/>
<dbReference type="InterPro" id="IPR036397">
    <property type="entry name" value="RNaseH_sf"/>
</dbReference>
<reference evidence="1 2" key="1">
    <citation type="submission" date="2014-04" db="EMBL/GenBank/DDBJ databases">
        <authorList>
            <consortium name="DOE Joint Genome Institute"/>
            <person name="Kuo A."/>
            <person name="Martino E."/>
            <person name="Perotto S."/>
            <person name="Kohler A."/>
            <person name="Nagy L.G."/>
            <person name="Floudas D."/>
            <person name="Copeland A."/>
            <person name="Barry K.W."/>
            <person name="Cichocki N."/>
            <person name="Veneault-Fourrey C."/>
            <person name="LaButti K."/>
            <person name="Lindquist E.A."/>
            <person name="Lipzen A."/>
            <person name="Lundell T."/>
            <person name="Morin E."/>
            <person name="Murat C."/>
            <person name="Sun H."/>
            <person name="Tunlid A."/>
            <person name="Henrissat B."/>
            <person name="Grigoriev I.V."/>
            <person name="Hibbett D.S."/>
            <person name="Martin F."/>
            <person name="Nordberg H.P."/>
            <person name="Cantor M.N."/>
            <person name="Hua S.X."/>
        </authorList>
    </citation>
    <scope>NUCLEOTIDE SEQUENCE [LARGE SCALE GENOMIC DNA]</scope>
    <source>
        <strain evidence="1 2">Zn</strain>
    </source>
</reference>
<dbReference type="InParanoid" id="A0A0C3HBT1"/>
<reference evidence="2" key="2">
    <citation type="submission" date="2015-01" db="EMBL/GenBank/DDBJ databases">
        <title>Evolutionary Origins and Diversification of the Mycorrhizal Mutualists.</title>
        <authorList>
            <consortium name="DOE Joint Genome Institute"/>
            <consortium name="Mycorrhizal Genomics Consortium"/>
            <person name="Kohler A."/>
            <person name="Kuo A."/>
            <person name="Nagy L.G."/>
            <person name="Floudas D."/>
            <person name="Copeland A."/>
            <person name="Barry K.W."/>
            <person name="Cichocki N."/>
            <person name="Veneault-Fourrey C."/>
            <person name="LaButti K."/>
            <person name="Lindquist E.A."/>
            <person name="Lipzen A."/>
            <person name="Lundell T."/>
            <person name="Morin E."/>
            <person name="Murat C."/>
            <person name="Riley R."/>
            <person name="Ohm R."/>
            <person name="Sun H."/>
            <person name="Tunlid A."/>
            <person name="Henrissat B."/>
            <person name="Grigoriev I.V."/>
            <person name="Hibbett D.S."/>
            <person name="Martin F."/>
        </authorList>
    </citation>
    <scope>NUCLEOTIDE SEQUENCE [LARGE SCALE GENOMIC DNA]</scope>
    <source>
        <strain evidence="2">Zn</strain>
    </source>
</reference>
<dbReference type="OrthoDB" id="411592at2759"/>
<feature type="non-terminal residue" evidence="1">
    <location>
        <position position="176"/>
    </location>
</feature>
<dbReference type="HOGENOM" id="CLU_002055_1_2_1"/>
<dbReference type="EMBL" id="KN832878">
    <property type="protein sequence ID" value="KIM99826.1"/>
    <property type="molecule type" value="Genomic_DNA"/>
</dbReference>
<organism evidence="1 2">
    <name type="scientific">Oidiodendron maius (strain Zn)</name>
    <dbReference type="NCBI Taxonomy" id="913774"/>
    <lineage>
        <taxon>Eukaryota</taxon>
        <taxon>Fungi</taxon>
        <taxon>Dikarya</taxon>
        <taxon>Ascomycota</taxon>
        <taxon>Pezizomycotina</taxon>
        <taxon>Leotiomycetes</taxon>
        <taxon>Leotiomycetes incertae sedis</taxon>
        <taxon>Myxotrichaceae</taxon>
        <taxon>Oidiodendron</taxon>
    </lineage>
</organism>
<gene>
    <name evidence="1" type="ORF">OIDMADRAFT_66146</name>
</gene>
<dbReference type="GO" id="GO:0003676">
    <property type="term" value="F:nucleic acid binding"/>
    <property type="evidence" value="ECO:0007669"/>
    <property type="project" value="InterPro"/>
</dbReference>
<dbReference type="STRING" id="913774.A0A0C3HBT1"/>
<name>A0A0C3HBT1_OIDMZ</name>
<sequence length="176" mass="20067">WQLDNPTRGLRSIRLDIQSLKLMIFTDASFANNQELFSQIGFVILLADKRNRANILHWSSIKCKRVTRSLLASELYAMAHGLDIAPAIKSTIEATLQIRFPLILCADSKSLYDCLVKLGTTQEKRLMVDLMCLRQSYERREITEVRWIDGNNNPADAMTKSKPCPALRDLIDTNNI</sequence>
<accession>A0A0C3HBT1</accession>
<evidence type="ECO:0000313" key="2">
    <source>
        <dbReference type="Proteomes" id="UP000054321"/>
    </source>
</evidence>
<evidence type="ECO:0000313" key="1">
    <source>
        <dbReference type="EMBL" id="KIM99826.1"/>
    </source>
</evidence>
<dbReference type="Gene3D" id="3.30.420.10">
    <property type="entry name" value="Ribonuclease H-like superfamily/Ribonuclease H"/>
    <property type="match status" value="1"/>
</dbReference>
<evidence type="ECO:0008006" key="3">
    <source>
        <dbReference type="Google" id="ProtNLM"/>
    </source>
</evidence>
<protein>
    <recommendedName>
        <fullName evidence="3">RNase H type-1 domain-containing protein</fullName>
    </recommendedName>
</protein>
<keyword evidence="2" id="KW-1185">Reference proteome</keyword>
<dbReference type="InterPro" id="IPR012337">
    <property type="entry name" value="RNaseH-like_sf"/>
</dbReference>
<feature type="non-terminal residue" evidence="1">
    <location>
        <position position="1"/>
    </location>
</feature>
<dbReference type="SUPFAM" id="SSF53098">
    <property type="entry name" value="Ribonuclease H-like"/>
    <property type="match status" value="1"/>
</dbReference>